<protein>
    <recommendedName>
        <fullName evidence="3">YheE family protein</fullName>
    </recommendedName>
</protein>
<dbReference type="Pfam" id="PF17277">
    <property type="entry name" value="DUF5342"/>
    <property type="match status" value="1"/>
</dbReference>
<reference evidence="1 2" key="1">
    <citation type="submission" date="2019-07" db="EMBL/GenBank/DDBJ databases">
        <title>Whole genome shotgun sequence of Sporosarcina luteola NBRC 105378.</title>
        <authorList>
            <person name="Hosoyama A."/>
            <person name="Uohara A."/>
            <person name="Ohji S."/>
            <person name="Ichikawa N."/>
        </authorList>
    </citation>
    <scope>NUCLEOTIDE SEQUENCE [LARGE SCALE GENOMIC DNA]</scope>
    <source>
        <strain evidence="1 2">NBRC 105378</strain>
    </source>
</reference>
<evidence type="ECO:0008006" key="3">
    <source>
        <dbReference type="Google" id="ProtNLM"/>
    </source>
</evidence>
<dbReference type="InterPro" id="IPR017263">
    <property type="entry name" value="UCP037692"/>
</dbReference>
<gene>
    <name evidence="1" type="ORF">SLU01_10380</name>
</gene>
<dbReference type="Proteomes" id="UP000321901">
    <property type="component" value="Unassembled WGS sequence"/>
</dbReference>
<evidence type="ECO:0000313" key="2">
    <source>
        <dbReference type="Proteomes" id="UP000321901"/>
    </source>
</evidence>
<accession>A0A511Z5K9</accession>
<dbReference type="RefSeq" id="WP_147056027.1">
    <property type="nucleotide sequence ID" value="NZ_BJYL01000014.1"/>
</dbReference>
<dbReference type="OrthoDB" id="2736244at2"/>
<sequence>MLQHFSYKPMFAGGALPGWTFSFFYQNQRYTGDYMPDGTINWTEDTPSDEEKVKKMIHELMTFHVYE</sequence>
<comment type="caution">
    <text evidence="1">The sequence shown here is derived from an EMBL/GenBank/DDBJ whole genome shotgun (WGS) entry which is preliminary data.</text>
</comment>
<organism evidence="1 2">
    <name type="scientific">Sporosarcina luteola</name>
    <dbReference type="NCBI Taxonomy" id="582850"/>
    <lineage>
        <taxon>Bacteria</taxon>
        <taxon>Bacillati</taxon>
        <taxon>Bacillota</taxon>
        <taxon>Bacilli</taxon>
        <taxon>Bacillales</taxon>
        <taxon>Caryophanaceae</taxon>
        <taxon>Sporosarcina</taxon>
    </lineage>
</organism>
<dbReference type="AlphaFoldDB" id="A0A511Z5K9"/>
<name>A0A511Z5K9_9BACL</name>
<dbReference type="EMBL" id="BJYL01000014">
    <property type="protein sequence ID" value="GEN82726.1"/>
    <property type="molecule type" value="Genomic_DNA"/>
</dbReference>
<proteinExistence type="predicted"/>
<dbReference type="PIRSF" id="PIRSF037692">
    <property type="entry name" value="UCP037692"/>
    <property type="match status" value="1"/>
</dbReference>
<keyword evidence="2" id="KW-1185">Reference proteome</keyword>
<evidence type="ECO:0000313" key="1">
    <source>
        <dbReference type="EMBL" id="GEN82726.1"/>
    </source>
</evidence>